<reference evidence="2" key="2">
    <citation type="submission" date="2020-03" db="EMBL/GenBank/DDBJ databases">
        <title>Walnut 2.0.</title>
        <authorList>
            <person name="Marrano A."/>
            <person name="Britton M."/>
            <person name="Zimin A.V."/>
            <person name="Zaini P.A."/>
            <person name="Workman R."/>
            <person name="Puiu D."/>
            <person name="Bianco L."/>
            <person name="Allen B.J."/>
            <person name="Troggio M."/>
            <person name="Leslie C.A."/>
            <person name="Timp W."/>
            <person name="Dendekar A."/>
            <person name="Salzberg S.L."/>
            <person name="Neale D.B."/>
        </authorList>
    </citation>
    <scope>NUCLEOTIDE SEQUENCE</scope>
    <source>
        <tissue evidence="2">Leaves</tissue>
    </source>
</reference>
<feature type="domain" description="DUF4283" evidence="1">
    <location>
        <begin position="57"/>
        <end position="109"/>
    </location>
</feature>
<comment type="caution">
    <text evidence="2">The sequence shown here is derived from an EMBL/GenBank/DDBJ whole genome shotgun (WGS) entry which is preliminary data.</text>
</comment>
<name>A0A833U5A1_JUGRE</name>
<dbReference type="Gramene" id="Jr12_22060_p1">
    <property type="protein sequence ID" value="cds.Jr12_22060_p1"/>
    <property type="gene ID" value="Jr12_22060"/>
</dbReference>
<dbReference type="Proteomes" id="UP000619265">
    <property type="component" value="Unassembled WGS sequence"/>
</dbReference>
<evidence type="ECO:0000313" key="2">
    <source>
        <dbReference type="EMBL" id="KAF5453439.1"/>
    </source>
</evidence>
<dbReference type="EMBL" id="LIHL02000012">
    <property type="protein sequence ID" value="KAF5453439.1"/>
    <property type="molecule type" value="Genomic_DNA"/>
</dbReference>
<evidence type="ECO:0000313" key="3">
    <source>
        <dbReference type="Proteomes" id="UP000619265"/>
    </source>
</evidence>
<dbReference type="AlphaFoldDB" id="A0A833U5A1"/>
<accession>A0A833U5A1</accession>
<protein>
    <recommendedName>
        <fullName evidence="1">DUF4283 domain-containing protein</fullName>
    </recommendedName>
</protein>
<reference evidence="2" key="1">
    <citation type="submission" date="2015-10" db="EMBL/GenBank/DDBJ databases">
        <authorList>
            <person name="Martinez-Garcia P.J."/>
            <person name="Crepeau M.W."/>
            <person name="Puiu D."/>
            <person name="Gonzalez-Ibeas D."/>
            <person name="Whalen J."/>
            <person name="Stevens K."/>
            <person name="Paul R."/>
            <person name="Butterfield T."/>
            <person name="Britton M."/>
            <person name="Reagan R."/>
            <person name="Chakraborty S."/>
            <person name="Walawage S.L."/>
            <person name="Vasquez-Gross H.A."/>
            <person name="Cardeno C."/>
            <person name="Famula R."/>
            <person name="Pratt K."/>
            <person name="Kuruganti S."/>
            <person name="Aradhya M.K."/>
            <person name="Leslie C.A."/>
            <person name="Dandekar A.M."/>
            <person name="Salzberg S.L."/>
            <person name="Wegrzyn J.L."/>
            <person name="Langley C.H."/>
            <person name="Neale D.B."/>
        </authorList>
    </citation>
    <scope>NUCLEOTIDE SEQUENCE</scope>
    <source>
        <tissue evidence="2">Leaves</tissue>
    </source>
</reference>
<gene>
    <name evidence="2" type="ORF">F2P56_028341</name>
</gene>
<proteinExistence type="predicted"/>
<evidence type="ECO:0000259" key="1">
    <source>
        <dbReference type="Pfam" id="PF14111"/>
    </source>
</evidence>
<dbReference type="Pfam" id="PF14111">
    <property type="entry name" value="DUF4283"/>
    <property type="match status" value="1"/>
</dbReference>
<dbReference type="InterPro" id="IPR025558">
    <property type="entry name" value="DUF4283"/>
</dbReference>
<sequence length="136" mass="15506">MDIESLISQTEALSWQDLNFEPTPETARTISDSMLLERLVADRPLNKFVVHSSIMELHPKIPHRRFGSQYVSIHFSLSSGQTQVLNQAPWNFKGHLLIIKPWSPGSTLQEISLRHSIFNIQIHGLPLDHMTLKNAT</sequence>
<organism evidence="2 3">
    <name type="scientific">Juglans regia</name>
    <name type="common">English walnut</name>
    <dbReference type="NCBI Taxonomy" id="51240"/>
    <lineage>
        <taxon>Eukaryota</taxon>
        <taxon>Viridiplantae</taxon>
        <taxon>Streptophyta</taxon>
        <taxon>Embryophyta</taxon>
        <taxon>Tracheophyta</taxon>
        <taxon>Spermatophyta</taxon>
        <taxon>Magnoliopsida</taxon>
        <taxon>eudicotyledons</taxon>
        <taxon>Gunneridae</taxon>
        <taxon>Pentapetalae</taxon>
        <taxon>rosids</taxon>
        <taxon>fabids</taxon>
        <taxon>Fagales</taxon>
        <taxon>Juglandaceae</taxon>
        <taxon>Juglans</taxon>
    </lineage>
</organism>